<dbReference type="InterPro" id="IPR027267">
    <property type="entry name" value="AH/BAR_dom_sf"/>
</dbReference>
<feature type="region of interest" description="Disordered" evidence="2">
    <location>
        <begin position="1076"/>
        <end position="1118"/>
    </location>
</feature>
<accession>A0ABR0L9E3</accession>
<feature type="compositionally biased region" description="Polar residues" evidence="2">
    <location>
        <begin position="51"/>
        <end position="69"/>
    </location>
</feature>
<feature type="compositionally biased region" description="Basic and acidic residues" evidence="2">
    <location>
        <begin position="1341"/>
        <end position="1356"/>
    </location>
</feature>
<dbReference type="SUPFAM" id="SSF103657">
    <property type="entry name" value="BAR/IMD domain-like"/>
    <property type="match status" value="1"/>
</dbReference>
<feature type="region of interest" description="Disordered" evidence="2">
    <location>
        <begin position="1226"/>
        <end position="1502"/>
    </location>
</feature>
<proteinExistence type="predicted"/>
<dbReference type="PROSITE" id="PS50003">
    <property type="entry name" value="PH_DOMAIN"/>
    <property type="match status" value="1"/>
</dbReference>
<evidence type="ECO:0000313" key="5">
    <source>
        <dbReference type="Proteomes" id="UP001308179"/>
    </source>
</evidence>
<sequence>MSSFSSSVFDNLPTRPPTPPRDTTTAVEDALTFLTHGHDADADLEHRTLGDDSNTASWPHSPPGSQGPTGTAKRVGFTPNPTYHHIACTGQISSPGAQPRKRRSSAKYSKPLRSILKSATQPPLLTPDDLEARLNYFSPHEPGSFARMLHSAITQLAGSSVPARLDAYLALNGALRTYDSIPDNDALMAKMSLLMQFLTRDMAWKNNHGTLDTNIVTQAIKLTSTIMYDRRLAATLDDDFRSFVIDRSIAVIEHAVMPKAIVKNHMMLLAQQRFSAKAMTPGLADRTITALATVEERCSGHTVIGTRLVIYQRLLEQAPAVMLHRMRDWFDQVLHGMLSSIKDIRIRAIETCTVAGLTLGNQPHASRTLLDILQLEVDDGTTFGDYLDLRLMQMVASKDAETGACVPQIWSAVVLFFRNKRFPIERWPRFKAWLKLIQRCLNASDLTIKHHAHLAWNKLVFVVMPDASTPRILLDMLKIPVTSGLDRRANDDHTKQARQFALNTYFNLLHYALRPSLGHEELDVAWDVFVDPVLSGLVKTNSYGRQLASDVLRGLCSASLGIWNVNAANEPEAIQPEQLPRLDPRWVRSRFKKLLKPMQTILTTAISTPEAVDCIGVGPFAEEFLTWDGDDKLQVASTPSHRQSKHHSTPRSPFVLLFGLLYHPPTWLQEPESLTLPASRLLALQTSSRPSPSPKIELLAKSAQIWSTGYASEAEPLVAASLWQCLAEEAKTILETPGTIDDNNESQSLGLDLRHASTILNQGLKHATASDQAQNTLLKMYSTMISTARRGAGIGGTIVAVTEPFAKTILENATSTSLRVRLDLTSYILSTAAWPRSAQELDQARKSLWGVGMAPHKTLTFDPYDHLYRLLNDVLRESYNELDDSQVLSVTAASGLLQAGLSFLKACPLSLLAVAMRKTQGGFIYWVADSARKTAGSQAVLDMVTSSWTGLVRLMETLPHQDNVLLNALEPMLVAGFSSPHKNIVNDTVLFWNSTFGTKDVLEYPQQLARVVRARLAETELLLPGLVEDQSEDEEMVLPAFYETQAQPLAANERPRTTEHMAPEVVSRVPATLSLPRGAHSVSNDLSSAARLRSSPNTKVSRYKQPTPRSRLRHDDSQIDFARVESSPVLPTAESQLTDHQREVKVRQQDNAQMFPDLSSSPIVRSSAPFADITKRLDFGAKPHNEHTGTPKKLHGANALMSDDVTSSPTPSSNKDVGSAHMNVAEDEVEVEEDELPIEEERIVEKEEIIVDEDEMAKDESAQDPPSSPPPQPEEAAPVTSNLDGVLGDPADLAAESEEPSKDLPEASEAKLHDDELDPVHVQANVDSDLPSDTLLPNEQLQHEVEQAAEESRLGDITEGTTFFVPHDSASDMVRDDDTQDDLPVERSQGANNVLPETTRIEESFVHLPAPSIQDVEDRDPDSQQSQRSTRKRKSSSEGLRATKKRKQHSPLKAITGFFSSFVGGSQQQDEDDDDMEDEIVVVHSVPSSAQKQSPRRMTSPVVVVPLPPAEHAVLASSELDSQASESRSQRRRGKAKKPEVPASVSSPIVSGGTEGLKRKAPQLDDHAAVDDSVASVVEDTPAPGKTRKQRRGPDSHLIRAARLSQEAQELGRSTRQTNARANLPDHEEQYEDEAADGEGAVDEEQSPPPAKVGLEAALPSFERVPASPRNILGRLKDVLADLPRMILGPQDEREMDDVLFEIRREVFEAEPKMSAFSQQTTLPTRGAPNSSTDDMDEAIPDEDASEATKLFNERLSAWRHACGYLVDYISATEKMQQSQGKEYEKVLKTVSHPLKEGHHFDQSLGGVAGMFDNIRSNTAGISNSHYDTAKTLKGSVLPIFERLHTELKNKAKELTKGAGKGVKTVDKSRQASQKHIELLGQHTAAYDSTGGHLKAAEDPYILQRQVYHRLSKQVLEENNTRDDVLAVQNSFAHFEAHVVQTFQNGMAQFNQVVTNQAEQTRSMYGDMIGTTQRMPVDFEWNGFVKRNSNVLIDPSAPKRAVENIAFPNQDHRSTQPLIAGSLERRGKMLKRYDTGFYVVTPAKYLHEFKTDDDFAKDPSPENSLYLPDSLIGAVDGVNFTVKGKDMSKGSIGSKLSMAHEFQFKAHTPQDAQRWHDVIASASGQTTMQMPEGSGPSSPVASRYETGAGAAGGMPAGNTMGSPTGNTMASPTGDNIASPSGYSAAERGGAGNEHGVWANEKRY</sequence>
<name>A0ABR0L9E3_9PEZI</name>
<dbReference type="InterPro" id="IPR001849">
    <property type="entry name" value="PH_domain"/>
</dbReference>
<dbReference type="Pfam" id="PF20400">
    <property type="entry name" value="BAR_4"/>
    <property type="match status" value="1"/>
</dbReference>
<feature type="compositionally biased region" description="Polar residues" evidence="2">
    <location>
        <begin position="1486"/>
        <end position="1497"/>
    </location>
</feature>
<dbReference type="EMBL" id="JAVRRR010000150">
    <property type="protein sequence ID" value="KAK5145444.1"/>
    <property type="molecule type" value="Genomic_DNA"/>
</dbReference>
<evidence type="ECO:0000256" key="2">
    <source>
        <dbReference type="SAM" id="MobiDB-lite"/>
    </source>
</evidence>
<evidence type="ECO:0000256" key="1">
    <source>
        <dbReference type="ARBA" id="ARBA00022553"/>
    </source>
</evidence>
<feature type="compositionally biased region" description="Basic and acidic residues" evidence="2">
    <location>
        <begin position="1299"/>
        <end position="1314"/>
    </location>
</feature>
<feature type="region of interest" description="Disordered" evidence="2">
    <location>
        <begin position="1514"/>
        <end position="1653"/>
    </location>
</feature>
<comment type="caution">
    <text evidence="4">The sequence shown here is derived from an EMBL/GenBank/DDBJ whole genome shotgun (WGS) entry which is preliminary data.</text>
</comment>
<evidence type="ECO:0000259" key="3">
    <source>
        <dbReference type="PROSITE" id="PS50003"/>
    </source>
</evidence>
<dbReference type="SMART" id="SM00233">
    <property type="entry name" value="PH"/>
    <property type="match status" value="1"/>
</dbReference>
<protein>
    <recommendedName>
        <fullName evidence="3">PH domain-containing protein</fullName>
    </recommendedName>
</protein>
<feature type="compositionally biased region" description="Polar residues" evidence="2">
    <location>
        <begin position="2126"/>
        <end position="2140"/>
    </location>
</feature>
<keyword evidence="1" id="KW-0597">Phosphoprotein</keyword>
<dbReference type="InterPro" id="IPR022031">
    <property type="entry name" value="Rif1_N"/>
</dbReference>
<feature type="compositionally biased region" description="Polar residues" evidence="2">
    <location>
        <begin position="1606"/>
        <end position="1621"/>
    </location>
</feature>
<feature type="region of interest" description="Disordered" evidence="2">
    <location>
        <begin position="1"/>
        <end position="25"/>
    </location>
</feature>
<dbReference type="InterPro" id="IPR011993">
    <property type="entry name" value="PH-like_dom_sf"/>
</dbReference>
<dbReference type="InterPro" id="IPR043453">
    <property type="entry name" value="Slm1_PH"/>
</dbReference>
<dbReference type="Gene3D" id="2.30.29.30">
    <property type="entry name" value="Pleckstrin-homology domain (PH domain)/Phosphotyrosine-binding domain (PTB)"/>
    <property type="match status" value="1"/>
</dbReference>
<evidence type="ECO:0000313" key="4">
    <source>
        <dbReference type="EMBL" id="KAK5145444.1"/>
    </source>
</evidence>
<feature type="compositionally biased region" description="Acidic residues" evidence="2">
    <location>
        <begin position="1226"/>
        <end position="1238"/>
    </location>
</feature>
<dbReference type="InterPro" id="IPR046868">
    <property type="entry name" value="BAR_4"/>
</dbReference>
<dbReference type="Pfam" id="PF20399">
    <property type="entry name" value="PH_20"/>
    <property type="match status" value="1"/>
</dbReference>
<dbReference type="Gene3D" id="1.20.1270.60">
    <property type="entry name" value="Arfaptin homology (AH) domain/BAR domain"/>
    <property type="match status" value="1"/>
</dbReference>
<feature type="compositionally biased region" description="Basic and acidic residues" evidence="2">
    <location>
        <begin position="1556"/>
        <end position="1570"/>
    </location>
</feature>
<gene>
    <name evidence="4" type="ORF">LTR32_002790</name>
</gene>
<feature type="region of interest" description="Disordered" evidence="2">
    <location>
        <begin position="2126"/>
        <end position="2203"/>
    </location>
</feature>
<feature type="compositionally biased region" description="Polar residues" evidence="2">
    <location>
        <begin position="2162"/>
        <end position="2181"/>
    </location>
</feature>
<organism evidence="4 5">
    <name type="scientific">Rachicladosporium monterosium</name>
    <dbReference type="NCBI Taxonomy" id="1507873"/>
    <lineage>
        <taxon>Eukaryota</taxon>
        <taxon>Fungi</taxon>
        <taxon>Dikarya</taxon>
        <taxon>Ascomycota</taxon>
        <taxon>Pezizomycotina</taxon>
        <taxon>Dothideomycetes</taxon>
        <taxon>Dothideomycetidae</taxon>
        <taxon>Cladosporiales</taxon>
        <taxon>Cladosporiaceae</taxon>
        <taxon>Rachicladosporium</taxon>
    </lineage>
</organism>
<dbReference type="InterPro" id="IPR046869">
    <property type="entry name" value="SLM1/RGC1-like_PH"/>
</dbReference>
<feature type="region of interest" description="Disordered" evidence="2">
    <location>
        <begin position="1713"/>
        <end position="1735"/>
    </location>
</feature>
<dbReference type="CDD" id="cd13311">
    <property type="entry name" value="PH_Slm1"/>
    <property type="match status" value="1"/>
</dbReference>
<reference evidence="4 5" key="1">
    <citation type="submission" date="2023-08" db="EMBL/GenBank/DDBJ databases">
        <title>Black Yeasts Isolated from many extreme environments.</title>
        <authorList>
            <person name="Coleine C."/>
            <person name="Stajich J.E."/>
            <person name="Selbmann L."/>
        </authorList>
    </citation>
    <scope>NUCLEOTIDE SEQUENCE [LARGE SCALE GENOMIC DNA]</scope>
    <source>
        <strain evidence="4 5">CCFEE 5386</strain>
    </source>
</reference>
<feature type="compositionally biased region" description="Acidic residues" evidence="2">
    <location>
        <begin position="1629"/>
        <end position="1646"/>
    </location>
</feature>
<feature type="compositionally biased region" description="Polar residues" evidence="2">
    <location>
        <begin position="1716"/>
        <end position="1733"/>
    </location>
</feature>
<feature type="domain" description="PH" evidence="3">
    <location>
        <begin position="2016"/>
        <end position="2124"/>
    </location>
</feature>
<feature type="region of interest" description="Disordered" evidence="2">
    <location>
        <begin position="44"/>
        <end position="109"/>
    </location>
</feature>
<feature type="compositionally biased region" description="Basic and acidic residues" evidence="2">
    <location>
        <begin position="1239"/>
        <end position="1249"/>
    </location>
</feature>
<dbReference type="PANTHER" id="PTHR31941">
    <property type="entry name" value="CYTOSKELETAL SIGNALING PROTEIN SLM1"/>
    <property type="match status" value="1"/>
</dbReference>
<dbReference type="SUPFAM" id="SSF50729">
    <property type="entry name" value="PH domain-like"/>
    <property type="match status" value="1"/>
</dbReference>
<feature type="compositionally biased region" description="Acidic residues" evidence="2">
    <location>
        <begin position="1469"/>
        <end position="1480"/>
    </location>
</feature>
<dbReference type="Proteomes" id="UP001308179">
    <property type="component" value="Unassembled WGS sequence"/>
</dbReference>
<dbReference type="PANTHER" id="PTHR31941:SF1">
    <property type="entry name" value="CYTOSKELETAL SIGNALING PROTEIN SLM1"/>
    <property type="match status" value="1"/>
</dbReference>
<dbReference type="Pfam" id="PF12231">
    <property type="entry name" value="Rif1_N"/>
    <property type="match status" value="1"/>
</dbReference>
<keyword evidence="5" id="KW-1185">Reference proteome</keyword>